<dbReference type="Proteomes" id="UP000507245">
    <property type="component" value="Unassembled WGS sequence"/>
</dbReference>
<name>A0A6J5W809_PRUAR</name>
<evidence type="ECO:0000313" key="1">
    <source>
        <dbReference type="EMBL" id="CAB4296027.1"/>
    </source>
</evidence>
<evidence type="ECO:0000313" key="2">
    <source>
        <dbReference type="Proteomes" id="UP000507245"/>
    </source>
</evidence>
<organism evidence="1 2">
    <name type="scientific">Prunus armeniaca</name>
    <name type="common">Apricot</name>
    <name type="synonym">Armeniaca vulgaris</name>
    <dbReference type="NCBI Taxonomy" id="36596"/>
    <lineage>
        <taxon>Eukaryota</taxon>
        <taxon>Viridiplantae</taxon>
        <taxon>Streptophyta</taxon>
        <taxon>Embryophyta</taxon>
        <taxon>Tracheophyta</taxon>
        <taxon>Spermatophyta</taxon>
        <taxon>Magnoliopsida</taxon>
        <taxon>eudicotyledons</taxon>
        <taxon>Gunneridae</taxon>
        <taxon>Pentapetalae</taxon>
        <taxon>rosids</taxon>
        <taxon>fabids</taxon>
        <taxon>Rosales</taxon>
        <taxon>Rosaceae</taxon>
        <taxon>Amygdaloideae</taxon>
        <taxon>Amygdaleae</taxon>
        <taxon>Prunus</taxon>
    </lineage>
</organism>
<dbReference type="AlphaFoldDB" id="A0A6J5W809"/>
<sequence>MGSCSSREYLINCAPAVATAGDKEKRNMEFRNTLSLSKGIEEWINEMKADIATGATAKGGFILPNNKSSRTEESHCHSWKKKTVFPNPNSYLPKPPRLLLLVCATANGTNTSTNELGLGVGGGAKGSGTTARGRRLLKFVKRRGNAEHDRLHNYPAGTKCWKTLQKRCELRAVLGDSMATLSS</sequence>
<gene>
    <name evidence="1" type="ORF">ORAREDHAP_LOCUS7548</name>
</gene>
<proteinExistence type="predicted"/>
<keyword evidence="2" id="KW-1185">Reference proteome</keyword>
<reference evidence="2" key="1">
    <citation type="journal article" date="2020" name="Genome Biol.">
        <title>Gamete binning: chromosome-level and haplotype-resolved genome assembly enabled by high-throughput single-cell sequencing of gamete genomes.</title>
        <authorList>
            <person name="Campoy J.A."/>
            <person name="Sun H."/>
            <person name="Goel M."/>
            <person name="Jiao W.-B."/>
            <person name="Folz-Donahue K."/>
            <person name="Wang N."/>
            <person name="Rubio M."/>
            <person name="Liu C."/>
            <person name="Kukat C."/>
            <person name="Ruiz D."/>
            <person name="Huettel B."/>
            <person name="Schneeberger K."/>
        </authorList>
    </citation>
    <scope>NUCLEOTIDE SEQUENCE [LARGE SCALE GENOMIC DNA]</scope>
    <source>
        <strain evidence="2">cv. Rojo Pasion</strain>
    </source>
</reference>
<accession>A0A6J5W809</accession>
<protein>
    <submittedName>
        <fullName evidence="1">Uncharacterized protein</fullName>
    </submittedName>
</protein>
<dbReference type="EMBL" id="CAEKKB010000001">
    <property type="protein sequence ID" value="CAB4296027.1"/>
    <property type="molecule type" value="Genomic_DNA"/>
</dbReference>